<feature type="transmembrane region" description="Helical" evidence="8">
    <location>
        <begin position="379"/>
        <end position="397"/>
    </location>
</feature>
<keyword evidence="4 8" id="KW-0812">Transmembrane</keyword>
<keyword evidence="7 8" id="KW-0472">Membrane</keyword>
<reference evidence="10 11" key="2">
    <citation type="submission" date="2016-06" db="EMBL/GenBank/DDBJ databases">
        <title>Pedobacter psychrophilus sp. nov., isolated from Antarctic fragmentary rock.</title>
        <authorList>
            <person name="Svec P."/>
        </authorList>
    </citation>
    <scope>NUCLEOTIDE SEQUENCE [LARGE SCALE GENOMIC DNA]</scope>
    <source>
        <strain evidence="10 11">CCM 8644</strain>
    </source>
</reference>
<sequence>MNHYFLLMTLIGFIAVSMAWIPALSKKIKISYSIIYLLIGIFLYLILPGTLPLPDPQANDIFTIHATEIVVIISLMGTGIKIDRKFSFKKWRTPLRLVFIAMIICIAITAIYGKILLGLDLASAVLLGAVLAPTDPVLAADIQVGPPNEGETSETKFALTAEAGMNDGMAFPFTWLAITLAMIAQGVNGSLSDWFGIHVLYKILVGFGIGLISGKLIGLLLFKLAKKFNALKPTEGFLAISLTFAVYGITEIALGYGFIAVFVCAIALRSQERKHDYHTELHSFTEQIEKVLIAVLLVFVGGSLVTGILTALTWQMAVFSLVFIFMIRPLSAYLSLINIKYLKFERSIISFYGIRGMGSIFYLAFAFNTIKFEYEKELWAMLAFTILVSVIVHGFTATKIMEILERRTHSKASLVEKENNLTD</sequence>
<feature type="transmembrane region" description="Helical" evidence="8">
    <location>
        <begin position="237"/>
        <end position="270"/>
    </location>
</feature>
<keyword evidence="11" id="KW-1185">Reference proteome</keyword>
<dbReference type="GO" id="GO:0005886">
    <property type="term" value="C:plasma membrane"/>
    <property type="evidence" value="ECO:0007669"/>
    <property type="project" value="UniProtKB-SubCell"/>
</dbReference>
<feature type="transmembrane region" description="Helical" evidence="8">
    <location>
        <begin position="318"/>
        <end position="337"/>
    </location>
</feature>
<evidence type="ECO:0000256" key="5">
    <source>
        <dbReference type="ARBA" id="ARBA00022989"/>
    </source>
</evidence>
<comment type="caution">
    <text evidence="10">The sequence shown here is derived from an EMBL/GenBank/DDBJ whole genome shotgun (WGS) entry which is preliminary data.</text>
</comment>
<dbReference type="PANTHER" id="PTHR32507">
    <property type="entry name" value="NA(+)/H(+) ANTIPORTER 1"/>
    <property type="match status" value="1"/>
</dbReference>
<evidence type="ECO:0000256" key="4">
    <source>
        <dbReference type="ARBA" id="ARBA00022692"/>
    </source>
</evidence>
<dbReference type="RefSeq" id="WP_068821401.1">
    <property type="nucleotide sequence ID" value="NZ_LWHJ01000011.1"/>
</dbReference>
<name>A0A179DMU8_9SPHI</name>
<feature type="transmembrane region" description="Helical" evidence="8">
    <location>
        <begin position="199"/>
        <end position="225"/>
    </location>
</feature>
<dbReference type="EMBL" id="LWHJ01000011">
    <property type="protein sequence ID" value="OAQ42375.1"/>
    <property type="molecule type" value="Genomic_DNA"/>
</dbReference>
<evidence type="ECO:0000256" key="7">
    <source>
        <dbReference type="ARBA" id="ARBA00023136"/>
    </source>
</evidence>
<keyword evidence="2" id="KW-0813">Transport</keyword>
<feature type="transmembrane region" description="Helical" evidence="8">
    <location>
        <begin position="94"/>
        <end position="113"/>
    </location>
</feature>
<dbReference type="Pfam" id="PF00999">
    <property type="entry name" value="Na_H_Exchanger"/>
    <property type="match status" value="1"/>
</dbReference>
<feature type="transmembrane region" description="Helical" evidence="8">
    <location>
        <begin position="349"/>
        <end position="367"/>
    </location>
</feature>
<dbReference type="Proteomes" id="UP000078459">
    <property type="component" value="Unassembled WGS sequence"/>
</dbReference>
<feature type="transmembrane region" description="Helical" evidence="8">
    <location>
        <begin position="6"/>
        <end position="23"/>
    </location>
</feature>
<keyword evidence="5 8" id="KW-1133">Transmembrane helix</keyword>
<feature type="domain" description="Cation/H+ exchanger transmembrane" evidence="9">
    <location>
        <begin position="17"/>
        <end position="401"/>
    </location>
</feature>
<dbReference type="STRING" id="1826909.A5893_04500"/>
<gene>
    <name evidence="10" type="ORF">A5893_04500</name>
</gene>
<accession>A0A179DMU8</accession>
<keyword evidence="6" id="KW-0406">Ion transport</keyword>
<feature type="transmembrane region" description="Helical" evidence="8">
    <location>
        <begin position="30"/>
        <end position="49"/>
    </location>
</feature>
<dbReference type="AlphaFoldDB" id="A0A179DMU8"/>
<dbReference type="OrthoDB" id="9810860at2"/>
<feature type="transmembrane region" description="Helical" evidence="8">
    <location>
        <begin position="291"/>
        <end position="312"/>
    </location>
</feature>
<feature type="transmembrane region" description="Helical" evidence="8">
    <location>
        <begin position="169"/>
        <end position="187"/>
    </location>
</feature>
<evidence type="ECO:0000256" key="6">
    <source>
        <dbReference type="ARBA" id="ARBA00023065"/>
    </source>
</evidence>
<dbReference type="GO" id="GO:0015297">
    <property type="term" value="F:antiporter activity"/>
    <property type="evidence" value="ECO:0007669"/>
    <property type="project" value="UniProtKB-KW"/>
</dbReference>
<protein>
    <recommendedName>
        <fullName evidence="9">Cation/H+ exchanger transmembrane domain-containing protein</fullName>
    </recommendedName>
</protein>
<dbReference type="PANTHER" id="PTHR32507:SF8">
    <property type="entry name" value="CNH1P"/>
    <property type="match status" value="1"/>
</dbReference>
<feature type="transmembrane region" description="Helical" evidence="8">
    <location>
        <begin position="61"/>
        <end position="82"/>
    </location>
</feature>
<evidence type="ECO:0000256" key="1">
    <source>
        <dbReference type="ARBA" id="ARBA00004651"/>
    </source>
</evidence>
<comment type="subcellular location">
    <subcellularLocation>
        <location evidence="1">Cell membrane</location>
        <topology evidence="1">Multi-pass membrane protein</topology>
    </subcellularLocation>
</comment>
<evidence type="ECO:0000313" key="11">
    <source>
        <dbReference type="Proteomes" id="UP000078459"/>
    </source>
</evidence>
<evidence type="ECO:0000256" key="3">
    <source>
        <dbReference type="ARBA" id="ARBA00022449"/>
    </source>
</evidence>
<evidence type="ECO:0000256" key="2">
    <source>
        <dbReference type="ARBA" id="ARBA00022448"/>
    </source>
</evidence>
<dbReference type="InterPro" id="IPR006153">
    <property type="entry name" value="Cation/H_exchanger_TM"/>
</dbReference>
<dbReference type="GO" id="GO:1902600">
    <property type="term" value="P:proton transmembrane transport"/>
    <property type="evidence" value="ECO:0007669"/>
    <property type="project" value="InterPro"/>
</dbReference>
<proteinExistence type="predicted"/>
<evidence type="ECO:0000256" key="8">
    <source>
        <dbReference type="SAM" id="Phobius"/>
    </source>
</evidence>
<keyword evidence="3" id="KW-0050">Antiport</keyword>
<organism evidence="10 11">
    <name type="scientific">Pedobacter psychrophilus</name>
    <dbReference type="NCBI Taxonomy" id="1826909"/>
    <lineage>
        <taxon>Bacteria</taxon>
        <taxon>Pseudomonadati</taxon>
        <taxon>Bacteroidota</taxon>
        <taxon>Sphingobacteriia</taxon>
        <taxon>Sphingobacteriales</taxon>
        <taxon>Sphingobacteriaceae</taxon>
        <taxon>Pedobacter</taxon>
    </lineage>
</organism>
<reference evidence="10 11" key="1">
    <citation type="submission" date="2016-04" db="EMBL/GenBank/DDBJ databases">
        <authorList>
            <person name="Evans L.H."/>
            <person name="Alamgir A."/>
            <person name="Owens N."/>
            <person name="Weber N.D."/>
            <person name="Virtaneva K."/>
            <person name="Barbian K."/>
            <person name="Babar A."/>
            <person name="Rosenke K."/>
        </authorList>
    </citation>
    <scope>NUCLEOTIDE SEQUENCE [LARGE SCALE GENOMIC DNA]</scope>
    <source>
        <strain evidence="10 11">CCM 8644</strain>
    </source>
</reference>
<evidence type="ECO:0000313" key="10">
    <source>
        <dbReference type="EMBL" id="OAQ42375.1"/>
    </source>
</evidence>
<evidence type="ECO:0000259" key="9">
    <source>
        <dbReference type="Pfam" id="PF00999"/>
    </source>
</evidence>